<comment type="subcellular location">
    <subcellularLocation>
        <location evidence="1 7">Cell membrane</location>
        <topology evidence="1 7">Multi-pass membrane protein</topology>
    </subcellularLocation>
</comment>
<feature type="transmembrane region" description="Helical" evidence="7">
    <location>
        <begin position="70"/>
        <end position="91"/>
    </location>
</feature>
<evidence type="ECO:0000313" key="9">
    <source>
        <dbReference type="EMBL" id="APB35022.1"/>
    </source>
</evidence>
<evidence type="ECO:0000256" key="6">
    <source>
        <dbReference type="ARBA" id="ARBA00023136"/>
    </source>
</evidence>
<keyword evidence="6 7" id="KW-0472">Membrane</keyword>
<dbReference type="GO" id="GO:0055085">
    <property type="term" value="P:transmembrane transport"/>
    <property type="evidence" value="ECO:0007669"/>
    <property type="project" value="InterPro"/>
</dbReference>
<protein>
    <submittedName>
        <fullName evidence="9">Binding-protein-dependent transport systems inner membrane component</fullName>
    </submittedName>
</protein>
<keyword evidence="2 7" id="KW-0813">Transport</keyword>
<comment type="similarity">
    <text evidence="7">Belongs to the binding-protein-dependent transport system permease family.</text>
</comment>
<evidence type="ECO:0000256" key="3">
    <source>
        <dbReference type="ARBA" id="ARBA00022475"/>
    </source>
</evidence>
<feature type="transmembrane region" description="Helical" evidence="7">
    <location>
        <begin position="252"/>
        <end position="272"/>
    </location>
</feature>
<name>A0A1J0AGG2_9CYAN</name>
<feature type="transmembrane region" description="Helical" evidence="7">
    <location>
        <begin position="192"/>
        <end position="217"/>
    </location>
</feature>
<evidence type="ECO:0000256" key="5">
    <source>
        <dbReference type="ARBA" id="ARBA00022989"/>
    </source>
</evidence>
<dbReference type="STRING" id="1188229.GlitD10_2679"/>
<keyword evidence="5 7" id="KW-1133">Transmembrane helix</keyword>
<keyword evidence="10" id="KW-1185">Reference proteome</keyword>
<feature type="transmembrane region" description="Helical" evidence="7">
    <location>
        <begin position="103"/>
        <end position="124"/>
    </location>
</feature>
<dbReference type="GO" id="GO:0005886">
    <property type="term" value="C:plasma membrane"/>
    <property type="evidence" value="ECO:0007669"/>
    <property type="project" value="UniProtKB-SubCell"/>
</dbReference>
<sequence length="278" mass="31081">MNQSRWLTGLFLLPALIILGLFTFWPLVYLLGLSFTQGTLTRFGSHWVGLENYFRLFDDPDFWQVVSNTGLFTVGTVVPAVVIPLVLALGLNQVIWGRGLWRLLYFLPSIISLVAAGLAFRWLLQTQGLVNQLLGISIPWLSEPGSAMFALILISVWHQIGFNLVIFLAGLQTIPLSQYEAAGLDGANHWQRFWYVTVPGLRPTLVLVAITTTLFTLRSFEPVYVLTGGGPLNRTNILVYYVYDQAFNQFDLGYAAAAAVVLFTVVLGLLVWRLRDVN</sequence>
<evidence type="ECO:0000256" key="7">
    <source>
        <dbReference type="RuleBase" id="RU363032"/>
    </source>
</evidence>
<evidence type="ECO:0000256" key="1">
    <source>
        <dbReference type="ARBA" id="ARBA00004651"/>
    </source>
</evidence>
<dbReference type="Proteomes" id="UP000180235">
    <property type="component" value="Chromosome"/>
</dbReference>
<evidence type="ECO:0000256" key="4">
    <source>
        <dbReference type="ARBA" id="ARBA00022692"/>
    </source>
</evidence>
<dbReference type="AlphaFoldDB" id="A0A1J0AGG2"/>
<dbReference type="CDD" id="cd06261">
    <property type="entry name" value="TM_PBP2"/>
    <property type="match status" value="1"/>
</dbReference>
<organism evidence="9 10">
    <name type="scientific">Gloeomargarita lithophora Alchichica-D10</name>
    <dbReference type="NCBI Taxonomy" id="1188229"/>
    <lineage>
        <taxon>Bacteria</taxon>
        <taxon>Bacillati</taxon>
        <taxon>Cyanobacteriota</taxon>
        <taxon>Cyanophyceae</taxon>
        <taxon>Gloeomargaritales</taxon>
        <taxon>Gloeomargaritaceae</taxon>
        <taxon>Gloeomargarita</taxon>
    </lineage>
</organism>
<dbReference type="InterPro" id="IPR035906">
    <property type="entry name" value="MetI-like_sf"/>
</dbReference>
<dbReference type="EMBL" id="CP017675">
    <property type="protein sequence ID" value="APB35022.1"/>
    <property type="molecule type" value="Genomic_DNA"/>
</dbReference>
<keyword evidence="3" id="KW-1003">Cell membrane</keyword>
<evidence type="ECO:0000256" key="2">
    <source>
        <dbReference type="ARBA" id="ARBA00022448"/>
    </source>
</evidence>
<gene>
    <name evidence="9" type="ORF">GlitD10_2679</name>
</gene>
<proteinExistence type="inferred from homology"/>
<dbReference type="Gene3D" id="1.10.3720.10">
    <property type="entry name" value="MetI-like"/>
    <property type="match status" value="1"/>
</dbReference>
<dbReference type="SUPFAM" id="SSF161098">
    <property type="entry name" value="MetI-like"/>
    <property type="match status" value="1"/>
</dbReference>
<dbReference type="Pfam" id="PF00528">
    <property type="entry name" value="BPD_transp_1"/>
    <property type="match status" value="1"/>
</dbReference>
<feature type="domain" description="ABC transmembrane type-1" evidence="8">
    <location>
        <begin position="66"/>
        <end position="271"/>
    </location>
</feature>
<feature type="transmembrane region" description="Helical" evidence="7">
    <location>
        <begin position="7"/>
        <end position="31"/>
    </location>
</feature>
<dbReference type="PANTHER" id="PTHR30193:SF37">
    <property type="entry name" value="INNER MEMBRANE ABC TRANSPORTER PERMEASE PROTEIN YCJO"/>
    <property type="match status" value="1"/>
</dbReference>
<dbReference type="RefSeq" id="WP_071455375.1">
    <property type="nucleotide sequence ID" value="NZ_CP017675.1"/>
</dbReference>
<dbReference type="PANTHER" id="PTHR30193">
    <property type="entry name" value="ABC TRANSPORTER PERMEASE PROTEIN"/>
    <property type="match status" value="1"/>
</dbReference>
<evidence type="ECO:0000313" key="10">
    <source>
        <dbReference type="Proteomes" id="UP000180235"/>
    </source>
</evidence>
<dbReference type="InterPro" id="IPR000515">
    <property type="entry name" value="MetI-like"/>
</dbReference>
<feature type="transmembrane region" description="Helical" evidence="7">
    <location>
        <begin position="147"/>
        <end position="171"/>
    </location>
</feature>
<keyword evidence="4 7" id="KW-0812">Transmembrane</keyword>
<dbReference type="PROSITE" id="PS50928">
    <property type="entry name" value="ABC_TM1"/>
    <property type="match status" value="1"/>
</dbReference>
<evidence type="ECO:0000259" key="8">
    <source>
        <dbReference type="PROSITE" id="PS50928"/>
    </source>
</evidence>
<accession>A0A1J0AGG2</accession>
<reference evidence="9 10" key="1">
    <citation type="submission" date="2016-10" db="EMBL/GenBank/DDBJ databases">
        <title>Description of Gloeomargarita lithophora gen. nov., sp. nov., a thylakoid-bearing basal-branching cyanobacterium with intracellular carbonates, and proposal for Gloeomargaritales ord. nov.</title>
        <authorList>
            <person name="Moreira D."/>
            <person name="Tavera R."/>
            <person name="Benzerara K."/>
            <person name="Skouri-Panet F."/>
            <person name="Couradeau E."/>
            <person name="Gerard E."/>
            <person name="Loussert C."/>
            <person name="Novelo E."/>
            <person name="Zivanovic Y."/>
            <person name="Lopez-Garcia P."/>
        </authorList>
    </citation>
    <scope>NUCLEOTIDE SEQUENCE [LARGE SCALE GENOMIC DNA]</scope>
    <source>
        <strain evidence="9 10">D10</strain>
    </source>
</reference>
<dbReference type="KEGG" id="glt:GlitD10_2679"/>
<dbReference type="InterPro" id="IPR051393">
    <property type="entry name" value="ABC_transporter_permease"/>
</dbReference>
<dbReference type="OrthoDB" id="9809173at2"/>